<dbReference type="PANTHER" id="PTHR34977:SF1">
    <property type="entry name" value="UPF0337 PROTEIN YJBJ"/>
    <property type="match status" value="1"/>
</dbReference>
<feature type="region of interest" description="Disordered" evidence="2">
    <location>
        <begin position="21"/>
        <end position="66"/>
    </location>
</feature>
<dbReference type="InterPro" id="IPR050423">
    <property type="entry name" value="UPF0337_stress_rsp"/>
</dbReference>
<comment type="caution">
    <text evidence="4">The sequence shown here is derived from an EMBL/GenBank/DDBJ whole genome shotgun (WGS) entry which is preliminary data.</text>
</comment>
<feature type="domain" description="CsbD-like" evidence="3">
    <location>
        <begin position="4"/>
        <end position="56"/>
    </location>
</feature>
<accession>A0ABS0AJX6</accession>
<evidence type="ECO:0000313" key="4">
    <source>
        <dbReference type="EMBL" id="MBF5054438.1"/>
    </source>
</evidence>
<dbReference type="PIRSF" id="PIRSF039008">
    <property type="entry name" value="YjbJ"/>
    <property type="match status" value="1"/>
</dbReference>
<comment type="similarity">
    <text evidence="1">Belongs to the UPF0337 (CsbD) family.</text>
</comment>
<sequence length="66" mass="7603">MNSDQLKGNWKQLMGDAKKQWGKLTDDDLKQVEGRKDKLVGKIQERYGSSREEAEKQADDWLGKHG</sequence>
<dbReference type="InterPro" id="IPR008462">
    <property type="entry name" value="CsbD"/>
</dbReference>
<dbReference type="InterPro" id="IPR026042">
    <property type="entry name" value="YjbJ"/>
</dbReference>
<dbReference type="PANTHER" id="PTHR34977">
    <property type="entry name" value="UPF0337 PROTEIN YJBJ"/>
    <property type="match status" value="1"/>
</dbReference>
<keyword evidence="5" id="KW-1185">Reference proteome</keyword>
<protein>
    <submittedName>
        <fullName evidence="4">CsbD family protein</fullName>
    </submittedName>
</protein>
<evidence type="ECO:0000313" key="5">
    <source>
        <dbReference type="Proteomes" id="UP000644441"/>
    </source>
</evidence>
<name>A0ABS0AJX6_9GAMM</name>
<dbReference type="Pfam" id="PF05532">
    <property type="entry name" value="CsbD"/>
    <property type="match status" value="1"/>
</dbReference>
<dbReference type="GeneID" id="99767516"/>
<reference evidence="4 5" key="1">
    <citation type="submission" date="2012-09" db="EMBL/GenBank/DDBJ databases">
        <title>Genome Sequence of alkane-degrading Bacterium Alcanivorax venustensis ISO4.</title>
        <authorList>
            <person name="Lai Q."/>
            <person name="Shao Z."/>
        </authorList>
    </citation>
    <scope>NUCLEOTIDE SEQUENCE [LARGE SCALE GENOMIC DNA]</scope>
    <source>
        <strain evidence="4 5">ISO4</strain>
    </source>
</reference>
<dbReference type="InterPro" id="IPR036629">
    <property type="entry name" value="YjbJ_sf"/>
</dbReference>
<evidence type="ECO:0000256" key="2">
    <source>
        <dbReference type="SAM" id="MobiDB-lite"/>
    </source>
</evidence>
<dbReference type="Proteomes" id="UP000644441">
    <property type="component" value="Unassembled WGS sequence"/>
</dbReference>
<evidence type="ECO:0000259" key="3">
    <source>
        <dbReference type="Pfam" id="PF05532"/>
    </source>
</evidence>
<dbReference type="EMBL" id="ARXR01000044">
    <property type="protein sequence ID" value="MBF5054438.1"/>
    <property type="molecule type" value="Genomic_DNA"/>
</dbReference>
<dbReference type="RefSeq" id="WP_142948146.1">
    <property type="nucleotide sequence ID" value="NZ_ARXR01000044.1"/>
</dbReference>
<dbReference type="Gene3D" id="1.10.1470.10">
    <property type="entry name" value="YjbJ"/>
    <property type="match status" value="1"/>
</dbReference>
<evidence type="ECO:0000256" key="1">
    <source>
        <dbReference type="ARBA" id="ARBA00009129"/>
    </source>
</evidence>
<organism evidence="4 5">
    <name type="scientific">Alloalcanivorax venustensis ISO4</name>
    <dbReference type="NCBI Taxonomy" id="1177184"/>
    <lineage>
        <taxon>Bacteria</taxon>
        <taxon>Pseudomonadati</taxon>
        <taxon>Pseudomonadota</taxon>
        <taxon>Gammaproteobacteria</taxon>
        <taxon>Oceanospirillales</taxon>
        <taxon>Alcanivoracaceae</taxon>
        <taxon>Alloalcanivorax</taxon>
    </lineage>
</organism>
<gene>
    <name evidence="4" type="ORF">ISO4_03040</name>
</gene>
<proteinExistence type="inferred from homology"/>
<dbReference type="SUPFAM" id="SSF69047">
    <property type="entry name" value="Hypothetical protein YjbJ"/>
    <property type="match status" value="1"/>
</dbReference>